<sequence>MTLTALPAASAAPSPGPASQLTAGTAKAPVPDEIRCRINVHNPHYSHHGDFKGRNQVNVVADVKCGKPVAHLTIRVNLYKDGTLYKSSQRSNAGRAKISHNAARRCVKKKRYQGTAWADVVMPPGYLPPTQRIANKSEVVLIRQCKRS</sequence>
<dbReference type="AlphaFoldDB" id="A0A5D3FGE2"/>
<dbReference type="Proteomes" id="UP000323505">
    <property type="component" value="Unassembled WGS sequence"/>
</dbReference>
<evidence type="ECO:0000313" key="2">
    <source>
        <dbReference type="EMBL" id="TYK46355.1"/>
    </source>
</evidence>
<proteinExistence type="predicted"/>
<evidence type="ECO:0000256" key="1">
    <source>
        <dbReference type="SAM" id="MobiDB-lite"/>
    </source>
</evidence>
<evidence type="ECO:0000313" key="3">
    <source>
        <dbReference type="Proteomes" id="UP000323505"/>
    </source>
</evidence>
<organism evidence="2 3">
    <name type="scientific">Actinomadura decatromicini</name>
    <dbReference type="NCBI Taxonomy" id="2604572"/>
    <lineage>
        <taxon>Bacteria</taxon>
        <taxon>Bacillati</taxon>
        <taxon>Actinomycetota</taxon>
        <taxon>Actinomycetes</taxon>
        <taxon>Streptosporangiales</taxon>
        <taxon>Thermomonosporaceae</taxon>
        <taxon>Actinomadura</taxon>
    </lineage>
</organism>
<comment type="caution">
    <text evidence="2">The sequence shown here is derived from an EMBL/GenBank/DDBJ whole genome shotgun (WGS) entry which is preliminary data.</text>
</comment>
<gene>
    <name evidence="2" type="ORF">FXF68_27635</name>
</gene>
<reference evidence="2 3" key="1">
    <citation type="submission" date="2019-08" db="EMBL/GenBank/DDBJ databases">
        <title>Actinomadura sp. nov. CYP1-5 isolated from mountain soil.</title>
        <authorList>
            <person name="Songsumanus A."/>
            <person name="Kuncharoen N."/>
            <person name="Kudo T."/>
            <person name="Yuki M."/>
            <person name="Igarashi Y."/>
            <person name="Tanasupawat S."/>
        </authorList>
    </citation>
    <scope>NUCLEOTIDE SEQUENCE [LARGE SCALE GENOMIC DNA]</scope>
    <source>
        <strain evidence="2 3">CYP1-5</strain>
    </source>
</reference>
<feature type="compositionally biased region" description="Low complexity" evidence="1">
    <location>
        <begin position="1"/>
        <end position="19"/>
    </location>
</feature>
<keyword evidence="3" id="KW-1185">Reference proteome</keyword>
<protein>
    <submittedName>
        <fullName evidence="2">Uncharacterized protein</fullName>
    </submittedName>
</protein>
<feature type="region of interest" description="Disordered" evidence="1">
    <location>
        <begin position="1"/>
        <end position="27"/>
    </location>
</feature>
<name>A0A5D3FGE2_9ACTN</name>
<accession>A0A5D3FGE2</accession>
<dbReference type="EMBL" id="VSRQ01000006">
    <property type="protein sequence ID" value="TYK46355.1"/>
    <property type="molecule type" value="Genomic_DNA"/>
</dbReference>